<comment type="catalytic activity">
    <reaction evidence="6 7">
        <text>L-arginyl-[protein] + NAD(+) = N(omega)-(ADP-D-ribosyl)-L-arginyl-[protein] + nicotinamide + H(+)</text>
        <dbReference type="Rhea" id="RHEA:19149"/>
        <dbReference type="Rhea" id="RHEA-COMP:10532"/>
        <dbReference type="Rhea" id="RHEA-COMP:15087"/>
        <dbReference type="ChEBI" id="CHEBI:15378"/>
        <dbReference type="ChEBI" id="CHEBI:17154"/>
        <dbReference type="ChEBI" id="CHEBI:29965"/>
        <dbReference type="ChEBI" id="CHEBI:57540"/>
        <dbReference type="ChEBI" id="CHEBI:142554"/>
        <dbReference type="EC" id="2.4.2.31"/>
    </reaction>
</comment>
<evidence type="ECO:0000256" key="5">
    <source>
        <dbReference type="ARBA" id="ARBA00023027"/>
    </source>
</evidence>
<evidence type="ECO:0000313" key="11">
    <source>
        <dbReference type="EMBL" id="CAK9020674.1"/>
    </source>
</evidence>
<feature type="region of interest" description="Disordered" evidence="8">
    <location>
        <begin position="296"/>
        <end position="317"/>
    </location>
</feature>
<protein>
    <recommendedName>
        <fullName evidence="7">NAD(P)(+)--arginine ADP-ribosyltransferase</fullName>
        <ecNumber evidence="7">2.4.2.31</ecNumber>
    </recommendedName>
    <alternativeName>
        <fullName evidence="7">Mono(ADP-ribosyl)transferase</fullName>
    </alternativeName>
</protein>
<proteinExistence type="inferred from homology"/>
<keyword evidence="4" id="KW-0548">Nucleotidyltransferase</keyword>
<dbReference type="SUPFAM" id="SSF142921">
    <property type="entry name" value="WGR domain-like"/>
    <property type="match status" value="1"/>
</dbReference>
<evidence type="ECO:0000259" key="10">
    <source>
        <dbReference type="PROSITE" id="PS51977"/>
    </source>
</evidence>
<dbReference type="InterPro" id="IPR004102">
    <property type="entry name" value="Poly(ADP-ribose)pol_reg_dom"/>
</dbReference>
<evidence type="ECO:0000256" key="6">
    <source>
        <dbReference type="ARBA" id="ARBA00047597"/>
    </source>
</evidence>
<dbReference type="PROSITE" id="PS51977">
    <property type="entry name" value="WGR"/>
    <property type="match status" value="1"/>
</dbReference>
<evidence type="ECO:0000256" key="4">
    <source>
        <dbReference type="ARBA" id="ARBA00022695"/>
    </source>
</evidence>
<keyword evidence="5 7" id="KW-0520">NAD</keyword>
<dbReference type="PROSITE" id="PS51996">
    <property type="entry name" value="TR_MART"/>
    <property type="match status" value="1"/>
</dbReference>
<keyword evidence="12" id="KW-1185">Reference proteome</keyword>
<evidence type="ECO:0000256" key="7">
    <source>
        <dbReference type="RuleBase" id="RU361228"/>
    </source>
</evidence>
<evidence type="ECO:0000259" key="9">
    <source>
        <dbReference type="PROSITE" id="PS51060"/>
    </source>
</evidence>
<dbReference type="InterPro" id="IPR036930">
    <property type="entry name" value="WGR_dom_sf"/>
</dbReference>
<keyword evidence="2 7" id="KW-0328">Glycosyltransferase</keyword>
<dbReference type="Pfam" id="PF01129">
    <property type="entry name" value="ART"/>
    <property type="match status" value="1"/>
</dbReference>
<comment type="similarity">
    <text evidence="1 7">Belongs to the Arg-specific ADP-ribosyltransferase family.</text>
</comment>
<dbReference type="InterPro" id="IPR008893">
    <property type="entry name" value="WGR_domain"/>
</dbReference>
<dbReference type="InterPro" id="IPR050800">
    <property type="entry name" value="ARTD/PARP"/>
</dbReference>
<dbReference type="PANTHER" id="PTHR10459">
    <property type="entry name" value="DNA LIGASE"/>
    <property type="match status" value="1"/>
</dbReference>
<dbReference type="SMART" id="SM00773">
    <property type="entry name" value="WGR"/>
    <property type="match status" value="1"/>
</dbReference>
<evidence type="ECO:0000256" key="1">
    <source>
        <dbReference type="ARBA" id="ARBA00009558"/>
    </source>
</evidence>
<keyword evidence="3 7" id="KW-0808">Transferase</keyword>
<gene>
    <name evidence="11" type="ORF">SCF082_LOCUS15006</name>
</gene>
<dbReference type="Pfam" id="PF02877">
    <property type="entry name" value="PARP_reg"/>
    <property type="match status" value="1"/>
</dbReference>
<reference evidence="11 12" key="1">
    <citation type="submission" date="2024-02" db="EMBL/GenBank/DDBJ databases">
        <authorList>
            <person name="Chen Y."/>
            <person name="Shah S."/>
            <person name="Dougan E. K."/>
            <person name="Thang M."/>
            <person name="Chan C."/>
        </authorList>
    </citation>
    <scope>NUCLEOTIDE SEQUENCE [LARGE SCALE GENOMIC DNA]</scope>
</reference>
<dbReference type="Gene3D" id="1.20.142.10">
    <property type="entry name" value="Poly(ADP-ribose) polymerase, regulatory domain"/>
    <property type="match status" value="1"/>
</dbReference>
<dbReference type="Pfam" id="PF05406">
    <property type="entry name" value="WGR"/>
    <property type="match status" value="1"/>
</dbReference>
<dbReference type="SUPFAM" id="SSF56399">
    <property type="entry name" value="ADP-ribosylation"/>
    <property type="match status" value="1"/>
</dbReference>
<feature type="non-terminal residue" evidence="11">
    <location>
        <position position="1"/>
    </location>
</feature>
<dbReference type="PANTHER" id="PTHR10459:SF66">
    <property type="entry name" value="PROTEIN MONO-ADP-RIBOSYLTRANSFERASE PARP3"/>
    <property type="match status" value="1"/>
</dbReference>
<evidence type="ECO:0000256" key="2">
    <source>
        <dbReference type="ARBA" id="ARBA00022676"/>
    </source>
</evidence>
<dbReference type="InterPro" id="IPR000768">
    <property type="entry name" value="ART"/>
</dbReference>
<feature type="compositionally biased region" description="Low complexity" evidence="8">
    <location>
        <begin position="27"/>
        <end position="42"/>
    </location>
</feature>
<comment type="caution">
    <text evidence="11">The sequence shown here is derived from an EMBL/GenBank/DDBJ whole genome shotgun (WGS) entry which is preliminary data.</text>
</comment>
<dbReference type="InterPro" id="IPR036616">
    <property type="entry name" value="Poly(ADP-ribose)pol_reg_dom_sf"/>
</dbReference>
<organism evidence="11 12">
    <name type="scientific">Durusdinium trenchii</name>
    <dbReference type="NCBI Taxonomy" id="1381693"/>
    <lineage>
        <taxon>Eukaryota</taxon>
        <taxon>Sar</taxon>
        <taxon>Alveolata</taxon>
        <taxon>Dinophyceae</taxon>
        <taxon>Suessiales</taxon>
        <taxon>Symbiodiniaceae</taxon>
        <taxon>Durusdinium</taxon>
    </lineage>
</organism>
<dbReference type="EC" id="2.4.2.31" evidence="7"/>
<feature type="compositionally biased region" description="Basic residues" evidence="8">
    <location>
        <begin position="43"/>
        <end position="52"/>
    </location>
</feature>
<feature type="domain" description="PARP alpha-helical" evidence="9">
    <location>
        <begin position="174"/>
        <end position="293"/>
    </location>
</feature>
<evidence type="ECO:0000313" key="12">
    <source>
        <dbReference type="Proteomes" id="UP001642464"/>
    </source>
</evidence>
<keyword evidence="7" id="KW-0521">NADP</keyword>
<evidence type="ECO:0000256" key="3">
    <source>
        <dbReference type="ARBA" id="ARBA00022679"/>
    </source>
</evidence>
<evidence type="ECO:0000256" key="8">
    <source>
        <dbReference type="SAM" id="MobiDB-lite"/>
    </source>
</evidence>
<sequence>SPFSEPVIVGPDPLGVMPPKIPAWVAAKARAGAKAKAAARTSPKAKAKAKAKARAEKPAPAPKRKASGSSDAGKLRKSSSGDVGKAKAARKKGGGKKQVDDQVPGAGGYKVYQDYSVKLNQTNVKGNNNKYYIIQVLEGGGSYHAWNRWGRVGESGATKFTSFGSPDQAIKAFKSKFREKTCNAWEDADDFKPRKGKYIIVETEDAAGGGSAPMGKLTAAQIAKGQAVLDKIAAAMKKKGADLDDLSSQYFSLIPHDFGRKRPTSIKTQALLQEQQELLKFYLRMGFEEVESSAISPVEGESSDRGAQLAKKQAGKPKRKMTEKEYAAIMLYTSNAIYQDLNKALRDNNRSKVKKYFKYLRLFFESMDALPKQKRKLWRGLSVDLHKNSQYKVGNTVVWWGISSCTSDEKVAKGFAEGCGGKSTLITVESKTASDISQVTFYSNEKESLLSPGTQLKVKSNKMNGNVCEITLEEVGRMLN</sequence>
<dbReference type="PROSITE" id="PS51060">
    <property type="entry name" value="PARP_ALPHA_HD"/>
    <property type="match status" value="1"/>
</dbReference>
<feature type="domain" description="WGR" evidence="10">
    <location>
        <begin position="108"/>
        <end position="198"/>
    </location>
</feature>
<feature type="region of interest" description="Disordered" evidence="8">
    <location>
        <begin position="27"/>
        <end position="103"/>
    </location>
</feature>
<dbReference type="Proteomes" id="UP001642464">
    <property type="component" value="Unassembled WGS sequence"/>
</dbReference>
<dbReference type="SUPFAM" id="SSF47587">
    <property type="entry name" value="Domain of poly(ADP-ribose) polymerase"/>
    <property type="match status" value="1"/>
</dbReference>
<dbReference type="EMBL" id="CAXAMM010009546">
    <property type="protein sequence ID" value="CAK9020674.1"/>
    <property type="molecule type" value="Genomic_DNA"/>
</dbReference>
<name>A0ABP0K290_9DINO</name>
<dbReference type="Gene3D" id="3.90.176.10">
    <property type="entry name" value="Toxin ADP-ribosyltransferase, Chain A, domain 1"/>
    <property type="match status" value="1"/>
</dbReference>
<accession>A0ABP0K290</accession>
<dbReference type="Gene3D" id="2.20.140.10">
    <property type="entry name" value="WGR domain"/>
    <property type="match status" value="1"/>
</dbReference>